<keyword evidence="1" id="KW-0808">Transferase</keyword>
<dbReference type="PANTHER" id="PTHR33799">
    <property type="entry name" value="PTS PERMEASE-RELATED-RELATED"/>
    <property type="match status" value="1"/>
</dbReference>
<dbReference type="PROSITE" id="PS51096">
    <property type="entry name" value="PTS_EIIA_TYPE_4"/>
    <property type="match status" value="1"/>
</dbReference>
<name>A0A437UP92_ENTAV</name>
<evidence type="ECO:0000313" key="3">
    <source>
        <dbReference type="EMBL" id="MDT2513259.1"/>
    </source>
</evidence>
<evidence type="ECO:0000256" key="1">
    <source>
        <dbReference type="ARBA" id="ARBA00022679"/>
    </source>
</evidence>
<feature type="domain" description="PTS EIIA type-4" evidence="2">
    <location>
        <begin position="1"/>
        <end position="121"/>
    </location>
</feature>
<dbReference type="InterPro" id="IPR004701">
    <property type="entry name" value="PTS_EIIA_man-typ"/>
</dbReference>
<evidence type="ECO:0000313" key="4">
    <source>
        <dbReference type="EMBL" id="RVU95444.1"/>
    </source>
</evidence>
<dbReference type="GO" id="GO:0016740">
    <property type="term" value="F:transferase activity"/>
    <property type="evidence" value="ECO:0007669"/>
    <property type="project" value="UniProtKB-KW"/>
</dbReference>
<dbReference type="SUPFAM" id="SSF53062">
    <property type="entry name" value="PTS system fructose IIA component-like"/>
    <property type="match status" value="1"/>
</dbReference>
<reference evidence="3 6" key="2">
    <citation type="submission" date="2023-03" db="EMBL/GenBank/DDBJ databases">
        <authorList>
            <person name="Shen W."/>
            <person name="Cai J."/>
        </authorList>
    </citation>
    <scope>NUCLEOTIDE SEQUENCE [LARGE SCALE GENOMIC DNA]</scope>
    <source>
        <strain evidence="3 6">Y2</strain>
    </source>
</reference>
<evidence type="ECO:0000259" key="2">
    <source>
        <dbReference type="PROSITE" id="PS51096"/>
    </source>
</evidence>
<protein>
    <submittedName>
        <fullName evidence="4">PTS fructose transporter subunit IIA</fullName>
    </submittedName>
</protein>
<dbReference type="GO" id="GO:0016020">
    <property type="term" value="C:membrane"/>
    <property type="evidence" value="ECO:0007669"/>
    <property type="project" value="InterPro"/>
</dbReference>
<organism evidence="4 5">
    <name type="scientific">Enterococcus avium</name>
    <name type="common">Streptococcus avium</name>
    <dbReference type="NCBI Taxonomy" id="33945"/>
    <lineage>
        <taxon>Bacteria</taxon>
        <taxon>Bacillati</taxon>
        <taxon>Bacillota</taxon>
        <taxon>Bacilli</taxon>
        <taxon>Lactobacillales</taxon>
        <taxon>Enterococcaceae</taxon>
        <taxon>Enterococcus</taxon>
    </lineage>
</organism>
<dbReference type="Proteomes" id="UP000288388">
    <property type="component" value="Unassembled WGS sequence"/>
</dbReference>
<dbReference type="Gene3D" id="3.40.50.510">
    <property type="entry name" value="Phosphotransferase system, mannose-type IIA component"/>
    <property type="match status" value="1"/>
</dbReference>
<dbReference type="RefSeq" id="WP_016180089.1">
    <property type="nucleotide sequence ID" value="NZ_CAAKNX010000018.1"/>
</dbReference>
<accession>A0A437UP92</accession>
<dbReference type="EMBL" id="JARPWY010000006">
    <property type="protein sequence ID" value="MDT2513259.1"/>
    <property type="molecule type" value="Genomic_DNA"/>
</dbReference>
<dbReference type="AlphaFoldDB" id="A0A437UP92"/>
<dbReference type="Pfam" id="PF03610">
    <property type="entry name" value="EIIA-man"/>
    <property type="match status" value="1"/>
</dbReference>
<dbReference type="PANTHER" id="PTHR33799:SF1">
    <property type="entry name" value="PTS SYSTEM MANNOSE-SPECIFIC EIIAB COMPONENT-RELATED"/>
    <property type="match status" value="1"/>
</dbReference>
<evidence type="ECO:0000313" key="6">
    <source>
        <dbReference type="Proteomes" id="UP001264335"/>
    </source>
</evidence>
<dbReference type="Proteomes" id="UP001264335">
    <property type="component" value="Unassembled WGS sequence"/>
</dbReference>
<proteinExistence type="predicted"/>
<dbReference type="EMBL" id="RYZS01000001">
    <property type="protein sequence ID" value="RVU95444.1"/>
    <property type="molecule type" value="Genomic_DNA"/>
</dbReference>
<reference evidence="4 5" key="1">
    <citation type="submission" date="2018-12" db="EMBL/GenBank/DDBJ databases">
        <title>A novel vanA-carrying plasmid in a clinical isolate of Enterococcus avium.</title>
        <authorList>
            <person name="Bernasconi O.J."/>
            <person name="Luzzaro F."/>
            <person name="Endimiani A."/>
        </authorList>
    </citation>
    <scope>NUCLEOTIDE SEQUENCE [LARGE SCALE GENOMIC DNA]</scope>
    <source>
        <strain evidence="4 5">LC0559/18</strain>
    </source>
</reference>
<sequence>MNKIILASHGDFSQGLKQTSSMIIGDEGNIFALSAFRDEDEPIKRQVEHLLEKIGYEDVYILTDIFGGSVNNDLLAIQQEHPEVHLFAGMNLPLVISIATQSGKITSEQMNMILEESRQGMIDCKQLLTAKINTGGDDL</sequence>
<dbReference type="InterPro" id="IPR051471">
    <property type="entry name" value="Bacterial_PTS_sugar_comp"/>
</dbReference>
<gene>
    <name evidence="4" type="ORF">EK398_11715</name>
    <name evidence="3" type="ORF">P7D79_03315</name>
</gene>
<evidence type="ECO:0000313" key="5">
    <source>
        <dbReference type="Proteomes" id="UP000288388"/>
    </source>
</evidence>
<dbReference type="GO" id="GO:0009401">
    <property type="term" value="P:phosphoenolpyruvate-dependent sugar phosphotransferase system"/>
    <property type="evidence" value="ECO:0007669"/>
    <property type="project" value="InterPro"/>
</dbReference>
<comment type="caution">
    <text evidence="4">The sequence shown here is derived from an EMBL/GenBank/DDBJ whole genome shotgun (WGS) entry which is preliminary data.</text>
</comment>
<dbReference type="InterPro" id="IPR036662">
    <property type="entry name" value="PTS_EIIA_man-typ_sf"/>
</dbReference>